<proteinExistence type="predicted"/>
<reference evidence="1" key="1">
    <citation type="submission" date="2014-05" db="EMBL/GenBank/DDBJ databases">
        <authorList>
            <person name="Chronopoulou M."/>
        </authorList>
    </citation>
    <scope>NUCLEOTIDE SEQUENCE</scope>
    <source>
        <tissue evidence="1">Whole organism</tissue>
    </source>
</reference>
<evidence type="ECO:0000313" key="1">
    <source>
        <dbReference type="EMBL" id="CDW50645.1"/>
    </source>
</evidence>
<name>A0A0K2VJZ3_LEPSM</name>
<sequence>MWSPSSTDLNPLDFSIWDTLERETNRTSQPNVDSPKSSIVDASDNLSEEFVINSCVAFK</sequence>
<dbReference type="Gene3D" id="3.30.420.10">
    <property type="entry name" value="Ribonuclease H-like superfamily/Ribonuclease H"/>
    <property type="match status" value="1"/>
</dbReference>
<protein>
    <submittedName>
        <fullName evidence="1">Uncharacterized protein</fullName>
    </submittedName>
</protein>
<accession>A0A0K2VJZ3</accession>
<dbReference type="EMBL" id="HACA01033284">
    <property type="protein sequence ID" value="CDW50645.1"/>
    <property type="molecule type" value="Transcribed_RNA"/>
</dbReference>
<dbReference type="AlphaFoldDB" id="A0A0K2VJZ3"/>
<dbReference type="InterPro" id="IPR036397">
    <property type="entry name" value="RNaseH_sf"/>
</dbReference>
<dbReference type="GO" id="GO:0003676">
    <property type="term" value="F:nucleic acid binding"/>
    <property type="evidence" value="ECO:0007669"/>
    <property type="project" value="InterPro"/>
</dbReference>
<organism evidence="1">
    <name type="scientific">Lepeophtheirus salmonis</name>
    <name type="common">Salmon louse</name>
    <name type="synonym">Caligus salmonis</name>
    <dbReference type="NCBI Taxonomy" id="72036"/>
    <lineage>
        <taxon>Eukaryota</taxon>
        <taxon>Metazoa</taxon>
        <taxon>Ecdysozoa</taxon>
        <taxon>Arthropoda</taxon>
        <taxon>Crustacea</taxon>
        <taxon>Multicrustacea</taxon>
        <taxon>Hexanauplia</taxon>
        <taxon>Copepoda</taxon>
        <taxon>Siphonostomatoida</taxon>
        <taxon>Caligidae</taxon>
        <taxon>Lepeophtheirus</taxon>
    </lineage>
</organism>